<accession>A0A4P7PTN8</accession>
<proteinExistence type="predicted"/>
<dbReference type="PANTHER" id="PTHR42754">
    <property type="entry name" value="ENDOGLUCANASE"/>
    <property type="match status" value="1"/>
</dbReference>
<dbReference type="InterPro" id="IPR013431">
    <property type="entry name" value="Delta_60_rpt"/>
</dbReference>
<evidence type="ECO:0000313" key="3">
    <source>
        <dbReference type="EMBL" id="QBZ98056.1"/>
    </source>
</evidence>
<sequence>MKWYRNKINSVISKILKNLITFIFLSIIATKNKQQKLTNAKLTQGMKKITLLLFVLSIKLCFAQDGHIDPTFNPGDRGNGYGDGMGTCTAMALQPDGKVLLGAYEDLYNGRYDGKSFFRVNADGDADATFNIDGTGPMFGDVNAVVVLSSGKILIAGTFTNYNGTAINRIARLNANGTLDETFTVGEGADGEIRSMALLPNGKIVITGEFTKYNNISRTRIAVLNVDGSLYTSFNPNSGPNYPVTAVAVQADGKILISGSFTYYNVTPVSSLVRINANGSIDNSFTPPNAIRGNISVLANGKILGINTDNRYIYRLNSTGTLDNTFNFGYAGIEYECRNIYPLPDGKIIASMLFKNDISSTDDDVKKLVRLNSDGSSDNSFYIGSGTTTYDLDKYAVQSDGRLLVSGFFVNYNDKIVKGVMRLNTDGTYDPSFNGGTNGSNGEVTDIMMLPNGKMIIQGPFSEYNDVRTRVAKLNTDGTVDTSFTCNISTNDTPQPINAIALQADGKILVGGIFTFRGSTVSNIFKRLNSDGSIDSSFNYTIITETINAIAVQPDGKILISGKFPTFFPFPSAYRVFRLNADGTVDSTFDANSKGNSSINNITIQPDGKIVLSGEFTTYNDTAAVRMVRLEANGAIDASFNVGLGFNSTPNSIVLQTDGKIVASGFFSSFNNTSVNQLVRLNSNGTIDTTFNIGSGPSSSIYTLALQPDGKILVGGLFTTFNAQTKYFIVRLNGNGSIDNSFNTVGGGPNYSVRKIALQADGKPVIGGLFVNYNGIGRNRLARLNPVVLGIEEFPESSKKVSVYPNPVKNILHIEYHTSIQSIAVFDFLGKMVINKSVNANQLELDMSGLDSALYFIKVITSDGIQNFKIFKE</sequence>
<dbReference type="SUPFAM" id="SSF63829">
    <property type="entry name" value="Calcium-dependent phosphotriesterase"/>
    <property type="match status" value="2"/>
</dbReference>
<evidence type="ECO:0000259" key="2">
    <source>
        <dbReference type="Pfam" id="PF18962"/>
    </source>
</evidence>
<dbReference type="NCBIfam" id="TIGR04183">
    <property type="entry name" value="Por_Secre_tail"/>
    <property type="match status" value="1"/>
</dbReference>
<dbReference type="EMBL" id="CP038810">
    <property type="protein sequence ID" value="QBZ98056.1"/>
    <property type="molecule type" value="Genomic_DNA"/>
</dbReference>
<dbReference type="KEGG" id="fsn:GS03_01556"/>
<dbReference type="Pfam" id="PF17164">
    <property type="entry name" value="DUF5122"/>
    <property type="match status" value="14"/>
</dbReference>
<dbReference type="NCBIfam" id="TIGR02608">
    <property type="entry name" value="delta_60_rpt"/>
    <property type="match status" value="13"/>
</dbReference>
<dbReference type="InterPro" id="IPR026444">
    <property type="entry name" value="Secre_tail"/>
</dbReference>
<dbReference type="Proteomes" id="UP000296862">
    <property type="component" value="Chromosome"/>
</dbReference>
<dbReference type="Gene3D" id="2.80.10.50">
    <property type="match status" value="6"/>
</dbReference>
<dbReference type="PANTHER" id="PTHR42754:SF1">
    <property type="entry name" value="LIPOPROTEIN"/>
    <property type="match status" value="1"/>
</dbReference>
<reference evidence="3 4" key="1">
    <citation type="submission" date="2019-04" db="EMBL/GenBank/DDBJ databases">
        <title>Flavobacterium sp. GS03.</title>
        <authorList>
            <person name="Kim H."/>
        </authorList>
    </citation>
    <scope>NUCLEOTIDE SEQUENCE [LARGE SCALE GENOMIC DNA]</scope>
    <source>
        <strain evidence="3 4">GS03</strain>
    </source>
</reference>
<protein>
    <recommendedName>
        <fullName evidence="2">Secretion system C-terminal sorting domain-containing protein</fullName>
    </recommendedName>
</protein>
<evidence type="ECO:0000313" key="4">
    <source>
        <dbReference type="Proteomes" id="UP000296862"/>
    </source>
</evidence>
<organism evidence="3 4">
    <name type="scientific">Flavobacterium sangjuense</name>
    <dbReference type="NCBI Taxonomy" id="2518177"/>
    <lineage>
        <taxon>Bacteria</taxon>
        <taxon>Pseudomonadati</taxon>
        <taxon>Bacteroidota</taxon>
        <taxon>Flavobacteriia</taxon>
        <taxon>Flavobacteriales</taxon>
        <taxon>Flavobacteriaceae</taxon>
        <taxon>Flavobacterium</taxon>
    </lineage>
</organism>
<dbReference type="Pfam" id="PF18962">
    <property type="entry name" value="Por_Secre_tail"/>
    <property type="match status" value="1"/>
</dbReference>
<feature type="domain" description="Secretion system C-terminal sorting" evidence="2">
    <location>
        <begin position="803"/>
        <end position="864"/>
    </location>
</feature>
<keyword evidence="1" id="KW-0732">Signal</keyword>
<gene>
    <name evidence="3" type="ORF">GS03_01556</name>
</gene>
<name>A0A4P7PTN8_9FLAO</name>
<keyword evidence="4" id="KW-1185">Reference proteome</keyword>
<evidence type="ECO:0000256" key="1">
    <source>
        <dbReference type="ARBA" id="ARBA00022729"/>
    </source>
</evidence>
<dbReference type="AlphaFoldDB" id="A0A4P7PTN8"/>